<dbReference type="PRINTS" id="PR00385">
    <property type="entry name" value="P450"/>
</dbReference>
<evidence type="ECO:0000313" key="4">
    <source>
        <dbReference type="Proteomes" id="UP000502508"/>
    </source>
</evidence>
<dbReference type="GO" id="GO:0020037">
    <property type="term" value="F:heme binding"/>
    <property type="evidence" value="ECO:0007669"/>
    <property type="project" value="InterPro"/>
</dbReference>
<dbReference type="AlphaFoldDB" id="A0A6F8XMV1"/>
<dbReference type="KEGG" id="pfla:Pflav_015550"/>
<proteinExistence type="inferred from homology"/>
<dbReference type="InterPro" id="IPR036396">
    <property type="entry name" value="Cyt_P450_sf"/>
</dbReference>
<comment type="similarity">
    <text evidence="1 2">Belongs to the cytochrome P450 family.</text>
</comment>
<keyword evidence="2" id="KW-0349">Heme</keyword>
<dbReference type="Proteomes" id="UP000502508">
    <property type="component" value="Chromosome"/>
</dbReference>
<organism evidence="3 4">
    <name type="scientific">Phytohabitans flavus</name>
    <dbReference type="NCBI Taxonomy" id="1076124"/>
    <lineage>
        <taxon>Bacteria</taxon>
        <taxon>Bacillati</taxon>
        <taxon>Actinomycetota</taxon>
        <taxon>Actinomycetes</taxon>
        <taxon>Micromonosporales</taxon>
        <taxon>Micromonosporaceae</taxon>
    </lineage>
</organism>
<dbReference type="InterPro" id="IPR001128">
    <property type="entry name" value="Cyt_P450"/>
</dbReference>
<dbReference type="PANTHER" id="PTHR46696">
    <property type="entry name" value="P450, PUTATIVE (EUROFUNG)-RELATED"/>
    <property type="match status" value="1"/>
</dbReference>
<dbReference type="PROSITE" id="PS00086">
    <property type="entry name" value="CYTOCHROME_P450"/>
    <property type="match status" value="1"/>
</dbReference>
<evidence type="ECO:0000313" key="3">
    <source>
        <dbReference type="EMBL" id="BCB75145.1"/>
    </source>
</evidence>
<accession>A0A6F8XMV1</accession>
<keyword evidence="4" id="KW-1185">Reference proteome</keyword>
<keyword evidence="2" id="KW-0479">Metal-binding</keyword>
<dbReference type="EMBL" id="AP022870">
    <property type="protein sequence ID" value="BCB75145.1"/>
    <property type="molecule type" value="Genomic_DNA"/>
</dbReference>
<keyword evidence="2" id="KW-0408">Iron</keyword>
<dbReference type="PRINTS" id="PR00359">
    <property type="entry name" value="BP450"/>
</dbReference>
<dbReference type="GO" id="GO:0005506">
    <property type="term" value="F:iron ion binding"/>
    <property type="evidence" value="ECO:0007669"/>
    <property type="project" value="InterPro"/>
</dbReference>
<sequence length="403" mass="42784">MGRTAVGDPVYDPLAPAVIADPHPYYRRLREANPVYWHAALDSWVVTGYRQCRQVLGDTTNFGSDFRRIGMDIPEARLSVQSLDPPEHADIRHLLVAALHERSPAAMRREVSTIARSGISALTERAGTVDLVSAFARPVALRTICAYLGIDAPDGSSFEACSNAIVRSMDAGLDPDRAEPGDRARAELSALITDQLRTADDRGFVGLAREAARQRDVPAAVLANSLRAVLHAGYESVSRLLGGVLARLVGDPDLLAAAETPPLVDALVDETIRLDGPVQADARACVTDCLVGEQPVRRGDVLVLFLAAANRDPEVFTAPDTVDLTRARGTHLAFGRGAHACLGAALATLQLREVLIGLQAAGVGFVPSGATTYEPTATLRGVARLPVLVRAPGRLPNATGSQP</sequence>
<gene>
    <name evidence="3" type="ORF">Pflav_015550</name>
</gene>
<reference evidence="3 4" key="1">
    <citation type="submission" date="2020-03" db="EMBL/GenBank/DDBJ databases">
        <title>Whole genome shotgun sequence of Phytohabitans flavus NBRC 107702.</title>
        <authorList>
            <person name="Komaki H."/>
            <person name="Tamura T."/>
        </authorList>
    </citation>
    <scope>NUCLEOTIDE SEQUENCE [LARGE SCALE GENOMIC DNA]</scope>
    <source>
        <strain evidence="3 4">NBRC 107702</strain>
    </source>
</reference>
<name>A0A6F8XMV1_9ACTN</name>
<keyword evidence="2" id="KW-0560">Oxidoreductase</keyword>
<dbReference type="InterPro" id="IPR002397">
    <property type="entry name" value="Cyt_P450_B"/>
</dbReference>
<dbReference type="GO" id="GO:0004497">
    <property type="term" value="F:monooxygenase activity"/>
    <property type="evidence" value="ECO:0007669"/>
    <property type="project" value="UniProtKB-KW"/>
</dbReference>
<keyword evidence="2" id="KW-0503">Monooxygenase</keyword>
<dbReference type="GO" id="GO:0016705">
    <property type="term" value="F:oxidoreductase activity, acting on paired donors, with incorporation or reduction of molecular oxygen"/>
    <property type="evidence" value="ECO:0007669"/>
    <property type="project" value="InterPro"/>
</dbReference>
<evidence type="ECO:0000256" key="1">
    <source>
        <dbReference type="ARBA" id="ARBA00010617"/>
    </source>
</evidence>
<dbReference type="SUPFAM" id="SSF48264">
    <property type="entry name" value="Cytochrome P450"/>
    <property type="match status" value="1"/>
</dbReference>
<reference evidence="3 4" key="2">
    <citation type="submission" date="2020-03" db="EMBL/GenBank/DDBJ databases">
        <authorList>
            <person name="Ichikawa N."/>
            <person name="Kimura A."/>
            <person name="Kitahashi Y."/>
            <person name="Uohara A."/>
        </authorList>
    </citation>
    <scope>NUCLEOTIDE SEQUENCE [LARGE SCALE GENOMIC DNA]</scope>
    <source>
        <strain evidence="3 4">NBRC 107702</strain>
    </source>
</reference>
<dbReference type="Gene3D" id="1.10.630.10">
    <property type="entry name" value="Cytochrome P450"/>
    <property type="match status" value="1"/>
</dbReference>
<dbReference type="PANTHER" id="PTHR46696:SF1">
    <property type="entry name" value="CYTOCHROME P450 YJIB-RELATED"/>
    <property type="match status" value="1"/>
</dbReference>
<protein>
    <submittedName>
        <fullName evidence="3">Cytochrome P450</fullName>
    </submittedName>
</protein>
<dbReference type="Pfam" id="PF00067">
    <property type="entry name" value="p450"/>
    <property type="match status" value="1"/>
</dbReference>
<dbReference type="InterPro" id="IPR017972">
    <property type="entry name" value="Cyt_P450_CS"/>
</dbReference>
<evidence type="ECO:0000256" key="2">
    <source>
        <dbReference type="RuleBase" id="RU000461"/>
    </source>
</evidence>